<dbReference type="eggNOG" id="COG0592">
    <property type="taxonomic scope" value="Bacteria"/>
</dbReference>
<protein>
    <recommendedName>
        <fullName evidence="3 10">Beta sliding clamp</fullName>
    </recommendedName>
</protein>
<dbReference type="SMART" id="SM00480">
    <property type="entry name" value="POL3Bc"/>
    <property type="match status" value="1"/>
</dbReference>
<dbReference type="RefSeq" id="WP_009142931.1">
    <property type="nucleotide sequence ID" value="NZ_GL830971.1"/>
</dbReference>
<evidence type="ECO:0000256" key="5">
    <source>
        <dbReference type="ARBA" id="ARBA00022679"/>
    </source>
</evidence>
<comment type="caution">
    <text evidence="14">The sequence shown here is derived from an EMBL/GenBank/DDBJ whole genome shotgun (WGS) entry which is preliminary data.</text>
</comment>
<organism evidence="14 15">
    <name type="scientific">Succinatimonas hippei (strain DSM 22608 / JCM 16073 / KCTC 15190 / YIT 12066)</name>
    <dbReference type="NCBI Taxonomy" id="762983"/>
    <lineage>
        <taxon>Bacteria</taxon>
        <taxon>Pseudomonadati</taxon>
        <taxon>Pseudomonadota</taxon>
        <taxon>Gammaproteobacteria</taxon>
        <taxon>Aeromonadales</taxon>
        <taxon>Succinivibrionaceae</taxon>
        <taxon>Succinatimonas</taxon>
    </lineage>
</organism>
<evidence type="ECO:0000313" key="14">
    <source>
        <dbReference type="EMBL" id="EFY07467.1"/>
    </source>
</evidence>
<dbReference type="GO" id="GO:0008408">
    <property type="term" value="F:3'-5' exonuclease activity"/>
    <property type="evidence" value="ECO:0007669"/>
    <property type="project" value="InterPro"/>
</dbReference>
<evidence type="ECO:0000313" key="15">
    <source>
        <dbReference type="Proteomes" id="UP000018458"/>
    </source>
</evidence>
<dbReference type="PIRSF" id="PIRSF000804">
    <property type="entry name" value="DNA_pol_III_b"/>
    <property type="match status" value="1"/>
</dbReference>
<comment type="similarity">
    <text evidence="2 10">Belongs to the beta sliding clamp family.</text>
</comment>
<feature type="domain" description="DNA polymerase III beta sliding clamp central" evidence="12">
    <location>
        <begin position="134"/>
        <end position="248"/>
    </location>
</feature>
<dbReference type="InterPro" id="IPR022637">
    <property type="entry name" value="DNA_polIII_beta_cen"/>
</dbReference>
<dbReference type="GO" id="GO:0003677">
    <property type="term" value="F:DNA binding"/>
    <property type="evidence" value="ECO:0007669"/>
    <property type="project" value="UniProtKB-UniRule"/>
</dbReference>
<dbReference type="HOGENOM" id="CLU_038149_4_1_6"/>
<comment type="subcellular location">
    <subcellularLocation>
        <location evidence="1 10">Cytoplasm</location>
    </subcellularLocation>
</comment>
<keyword evidence="9" id="KW-0238">DNA-binding</keyword>
<dbReference type="GO" id="GO:0003887">
    <property type="term" value="F:DNA-directed DNA polymerase activity"/>
    <property type="evidence" value="ECO:0007669"/>
    <property type="project" value="UniProtKB-UniRule"/>
</dbReference>
<keyword evidence="7 10" id="KW-0235">DNA replication</keyword>
<keyword evidence="8 10" id="KW-0239">DNA-directed DNA polymerase</keyword>
<evidence type="ECO:0000256" key="6">
    <source>
        <dbReference type="ARBA" id="ARBA00022695"/>
    </source>
</evidence>
<evidence type="ECO:0000256" key="7">
    <source>
        <dbReference type="ARBA" id="ARBA00022705"/>
    </source>
</evidence>
<evidence type="ECO:0000259" key="12">
    <source>
        <dbReference type="Pfam" id="PF02767"/>
    </source>
</evidence>
<evidence type="ECO:0000256" key="4">
    <source>
        <dbReference type="ARBA" id="ARBA00022490"/>
    </source>
</evidence>
<evidence type="ECO:0000256" key="9">
    <source>
        <dbReference type="ARBA" id="ARBA00023125"/>
    </source>
</evidence>
<evidence type="ECO:0000256" key="8">
    <source>
        <dbReference type="ARBA" id="ARBA00022932"/>
    </source>
</evidence>
<dbReference type="Proteomes" id="UP000018458">
    <property type="component" value="Unassembled WGS sequence"/>
</dbReference>
<evidence type="ECO:0000259" key="13">
    <source>
        <dbReference type="Pfam" id="PF02768"/>
    </source>
</evidence>
<dbReference type="PANTHER" id="PTHR30478">
    <property type="entry name" value="DNA POLYMERASE III SUBUNIT BETA"/>
    <property type="match status" value="1"/>
</dbReference>
<sequence length="376" mass="41634">MKFTLPLVSFIKHLSQVSGVAGAPGGKDDITQNVLISIKNNELTFKCTVYSIEMSVVIPGVADVESEGATTVNAAKLRDSCKNLDQSALVTFDYDESNEVLLVSSGTAQFQIRTRNVLEFPTFEHEDVEQRIVLKQNQLKAIIDKSIFCISNEDFREYLKGMRFEVDGENVSVFTSDGHRMAVIETTLDVPLAQPLGSNLTRRCAAELTKILKDSDEPVELAFTKNSISTSCNGYTLTSKLLICGYPNVRAVIPKSIDVSVEVPRAELKNAISRVNVLSSKRVNAVNLVFADDRLNLKTENSEHEVATESLNISYNLHPIDMSLNAGYVMEVLNAISTENVRFCFANPIVSTLIEPCSNDYEYGVRTRYIISRVVV</sequence>
<dbReference type="AlphaFoldDB" id="E8LJ43"/>
<proteinExistence type="inferred from homology"/>
<dbReference type="GO" id="GO:0009360">
    <property type="term" value="C:DNA polymerase III complex"/>
    <property type="evidence" value="ECO:0007669"/>
    <property type="project" value="InterPro"/>
</dbReference>
<dbReference type="InterPro" id="IPR022635">
    <property type="entry name" value="DNA_polIII_beta_C"/>
</dbReference>
<dbReference type="PANTHER" id="PTHR30478:SF0">
    <property type="entry name" value="BETA SLIDING CLAMP"/>
    <property type="match status" value="1"/>
</dbReference>
<evidence type="ECO:0000256" key="10">
    <source>
        <dbReference type="PIRNR" id="PIRNR000804"/>
    </source>
</evidence>
<keyword evidence="15" id="KW-1185">Reference proteome</keyword>
<dbReference type="Gene3D" id="3.70.10.10">
    <property type="match status" value="1"/>
</dbReference>
<dbReference type="InterPro" id="IPR046938">
    <property type="entry name" value="DNA_clamp_sf"/>
</dbReference>
<dbReference type="Gene3D" id="3.10.150.10">
    <property type="entry name" value="DNA Polymerase III, subunit A, domain 2"/>
    <property type="match status" value="1"/>
</dbReference>
<dbReference type="EMBL" id="AEVO01000034">
    <property type="protein sequence ID" value="EFY07467.1"/>
    <property type="molecule type" value="Genomic_DNA"/>
</dbReference>
<evidence type="ECO:0000256" key="1">
    <source>
        <dbReference type="ARBA" id="ARBA00004496"/>
    </source>
</evidence>
<dbReference type="Pfam" id="PF02767">
    <property type="entry name" value="DNA_pol3_beta_2"/>
    <property type="match status" value="1"/>
</dbReference>
<comment type="function">
    <text evidence="10">Confers DNA tethering and processivity to DNA polymerases and other proteins. Acts as a clamp, forming a ring around DNA (a reaction catalyzed by the clamp-loading complex) which diffuses in an ATP-independent manner freely and bidirectionally along dsDNA. Initially characterized for its ability to contact the catalytic subunit of DNA polymerase III (Pol III), a complex, multichain enzyme responsible for most of the replicative synthesis in bacteria; Pol III exhibits 3'-5' exonuclease proofreading activity. The beta chain is required for initiation of replication as well as for processivity of DNA replication.</text>
</comment>
<dbReference type="SUPFAM" id="SSF55979">
    <property type="entry name" value="DNA clamp"/>
    <property type="match status" value="3"/>
</dbReference>
<evidence type="ECO:0000256" key="2">
    <source>
        <dbReference type="ARBA" id="ARBA00010752"/>
    </source>
</evidence>
<dbReference type="OrthoDB" id="8421503at2"/>
<comment type="subunit">
    <text evidence="10">Forms a ring-shaped head-to-tail homodimer around DNA.</text>
</comment>
<dbReference type="GO" id="GO:0006271">
    <property type="term" value="P:DNA strand elongation involved in DNA replication"/>
    <property type="evidence" value="ECO:0007669"/>
    <property type="project" value="TreeGrafter"/>
</dbReference>
<keyword evidence="4 10" id="KW-0963">Cytoplasm</keyword>
<accession>E8LJ43</accession>
<dbReference type="InterPro" id="IPR022634">
    <property type="entry name" value="DNA_polIII_beta_N"/>
</dbReference>
<name>E8LJ43_SUCHY</name>
<dbReference type="STRING" id="762983.HMPREF9444_00717"/>
<dbReference type="GO" id="GO:0005737">
    <property type="term" value="C:cytoplasm"/>
    <property type="evidence" value="ECO:0007669"/>
    <property type="project" value="UniProtKB-SubCell"/>
</dbReference>
<evidence type="ECO:0000259" key="11">
    <source>
        <dbReference type="Pfam" id="PF00712"/>
    </source>
</evidence>
<keyword evidence="6 10" id="KW-0548">Nucleotidyltransferase</keyword>
<dbReference type="CDD" id="cd00140">
    <property type="entry name" value="beta_clamp"/>
    <property type="match status" value="1"/>
</dbReference>
<reference evidence="14 15" key="1">
    <citation type="submission" date="2011-01" db="EMBL/GenBank/DDBJ databases">
        <authorList>
            <person name="Weinstock G."/>
            <person name="Sodergren E."/>
            <person name="Clifton S."/>
            <person name="Fulton L."/>
            <person name="Fulton B."/>
            <person name="Courtney L."/>
            <person name="Fronick C."/>
            <person name="Harrison M."/>
            <person name="Strong C."/>
            <person name="Farmer C."/>
            <person name="Delahaunty K."/>
            <person name="Markovic C."/>
            <person name="Hall O."/>
            <person name="Minx P."/>
            <person name="Tomlinson C."/>
            <person name="Mitreva M."/>
            <person name="Hou S."/>
            <person name="Chen J."/>
            <person name="Wollam A."/>
            <person name="Pepin K.H."/>
            <person name="Johnson M."/>
            <person name="Bhonagiri V."/>
            <person name="Zhang X."/>
            <person name="Suruliraj S."/>
            <person name="Warren W."/>
            <person name="Chinwalla A."/>
            <person name="Mardis E.R."/>
            <person name="Wilson R.K."/>
        </authorList>
    </citation>
    <scope>NUCLEOTIDE SEQUENCE [LARGE SCALE GENOMIC DNA]</scope>
    <source>
        <strain evidence="15">DSM 22608 / JCM 16073 / KCTC 15190 / YIT 12066</strain>
    </source>
</reference>
<keyword evidence="5 10" id="KW-0808">Transferase</keyword>
<feature type="domain" description="DNA polymerase III beta sliding clamp N-terminal" evidence="11">
    <location>
        <begin position="1"/>
        <end position="123"/>
    </location>
</feature>
<dbReference type="Pfam" id="PF00712">
    <property type="entry name" value="DNA_pol3_beta"/>
    <property type="match status" value="1"/>
</dbReference>
<dbReference type="InterPro" id="IPR001001">
    <property type="entry name" value="DNA_polIII_beta"/>
</dbReference>
<feature type="domain" description="DNA polymerase III beta sliding clamp C-terminal" evidence="13">
    <location>
        <begin position="251"/>
        <end position="361"/>
    </location>
</feature>
<dbReference type="Pfam" id="PF02768">
    <property type="entry name" value="DNA_pol3_beta_3"/>
    <property type="match status" value="1"/>
</dbReference>
<gene>
    <name evidence="14" type="primary">dnaN</name>
    <name evidence="14" type="ORF">HMPREF9444_00717</name>
</gene>
<evidence type="ECO:0000256" key="3">
    <source>
        <dbReference type="ARBA" id="ARBA00021035"/>
    </source>
</evidence>
<dbReference type="NCBIfam" id="TIGR00663">
    <property type="entry name" value="dnan"/>
    <property type="match status" value="1"/>
</dbReference>